<keyword evidence="1" id="KW-1133">Transmembrane helix</keyword>
<comment type="caution">
    <text evidence="2">The sequence shown here is derived from an EMBL/GenBank/DDBJ whole genome shotgun (WGS) entry which is preliminary data.</text>
</comment>
<keyword evidence="3" id="KW-1185">Reference proteome</keyword>
<evidence type="ECO:0000256" key="1">
    <source>
        <dbReference type="SAM" id="Phobius"/>
    </source>
</evidence>
<accession>A0ABN2NQ24</accession>
<gene>
    <name evidence="2" type="ORF">GCM10009716_00050</name>
</gene>
<protein>
    <recommendedName>
        <fullName evidence="4">Sensor histidine kinase</fullName>
    </recommendedName>
</protein>
<keyword evidence="1" id="KW-0472">Membrane</keyword>
<keyword evidence="1" id="KW-0812">Transmembrane</keyword>
<dbReference type="RefSeq" id="WP_344257714.1">
    <property type="nucleotide sequence ID" value="NZ_BAAAMJ010000001.1"/>
</dbReference>
<name>A0ABN2NQ24_9ACTN</name>
<proteinExistence type="predicted"/>
<organism evidence="2 3">
    <name type="scientific">Streptomyces sodiiphilus</name>
    <dbReference type="NCBI Taxonomy" id="226217"/>
    <lineage>
        <taxon>Bacteria</taxon>
        <taxon>Bacillati</taxon>
        <taxon>Actinomycetota</taxon>
        <taxon>Actinomycetes</taxon>
        <taxon>Kitasatosporales</taxon>
        <taxon>Streptomycetaceae</taxon>
        <taxon>Streptomyces</taxon>
    </lineage>
</organism>
<evidence type="ECO:0008006" key="4">
    <source>
        <dbReference type="Google" id="ProtNLM"/>
    </source>
</evidence>
<sequence length="83" mass="8675">MSETTRARRRCRTGAVVAVAGPAVVGLSAGGRLALLVFGAAVLLILAVVAALAFGASFAGRAEQRDAARRTLLLLLRLAPWYR</sequence>
<feature type="transmembrane region" description="Helical" evidence="1">
    <location>
        <begin position="12"/>
        <end position="29"/>
    </location>
</feature>
<dbReference type="EMBL" id="BAAAMJ010000001">
    <property type="protein sequence ID" value="GAA1894166.1"/>
    <property type="molecule type" value="Genomic_DNA"/>
</dbReference>
<feature type="transmembrane region" description="Helical" evidence="1">
    <location>
        <begin position="35"/>
        <end position="60"/>
    </location>
</feature>
<evidence type="ECO:0000313" key="2">
    <source>
        <dbReference type="EMBL" id="GAA1894166.1"/>
    </source>
</evidence>
<dbReference type="Proteomes" id="UP001501303">
    <property type="component" value="Unassembled WGS sequence"/>
</dbReference>
<evidence type="ECO:0000313" key="3">
    <source>
        <dbReference type="Proteomes" id="UP001501303"/>
    </source>
</evidence>
<reference evidence="2 3" key="1">
    <citation type="journal article" date="2019" name="Int. J. Syst. Evol. Microbiol.">
        <title>The Global Catalogue of Microorganisms (GCM) 10K type strain sequencing project: providing services to taxonomists for standard genome sequencing and annotation.</title>
        <authorList>
            <consortium name="The Broad Institute Genomics Platform"/>
            <consortium name="The Broad Institute Genome Sequencing Center for Infectious Disease"/>
            <person name="Wu L."/>
            <person name="Ma J."/>
        </authorList>
    </citation>
    <scope>NUCLEOTIDE SEQUENCE [LARGE SCALE GENOMIC DNA]</scope>
    <source>
        <strain evidence="2 3">JCM 13581</strain>
    </source>
</reference>